<name>A0AAU9JB12_9CILI</name>
<evidence type="ECO:0000313" key="2">
    <source>
        <dbReference type="Proteomes" id="UP001162131"/>
    </source>
</evidence>
<dbReference type="AlphaFoldDB" id="A0AAU9JB12"/>
<sequence length="73" mass="8727">MLYLNQKTLKYTDLTKSLRGWWSLGLVQGVMGISPTRNLKIWTPFLEEIRVYLFRLNKLISHFQSYKILSQFC</sequence>
<accession>A0AAU9JB12</accession>
<reference evidence="1" key="1">
    <citation type="submission" date="2021-09" db="EMBL/GenBank/DDBJ databases">
        <authorList>
            <consortium name="AG Swart"/>
            <person name="Singh M."/>
            <person name="Singh A."/>
            <person name="Seah K."/>
            <person name="Emmerich C."/>
        </authorList>
    </citation>
    <scope>NUCLEOTIDE SEQUENCE</scope>
    <source>
        <strain evidence="1">ATCC30299</strain>
    </source>
</reference>
<organism evidence="1 2">
    <name type="scientific">Blepharisma stoltei</name>
    <dbReference type="NCBI Taxonomy" id="1481888"/>
    <lineage>
        <taxon>Eukaryota</taxon>
        <taxon>Sar</taxon>
        <taxon>Alveolata</taxon>
        <taxon>Ciliophora</taxon>
        <taxon>Postciliodesmatophora</taxon>
        <taxon>Heterotrichea</taxon>
        <taxon>Heterotrichida</taxon>
        <taxon>Blepharismidae</taxon>
        <taxon>Blepharisma</taxon>
    </lineage>
</organism>
<comment type="caution">
    <text evidence="1">The sequence shown here is derived from an EMBL/GenBank/DDBJ whole genome shotgun (WGS) entry which is preliminary data.</text>
</comment>
<keyword evidence="2" id="KW-1185">Reference proteome</keyword>
<dbReference type="Proteomes" id="UP001162131">
    <property type="component" value="Unassembled WGS sequence"/>
</dbReference>
<evidence type="ECO:0000313" key="1">
    <source>
        <dbReference type="EMBL" id="CAG9318898.1"/>
    </source>
</evidence>
<dbReference type="EMBL" id="CAJZBQ010000021">
    <property type="protein sequence ID" value="CAG9318898.1"/>
    <property type="molecule type" value="Genomic_DNA"/>
</dbReference>
<protein>
    <submittedName>
        <fullName evidence="1">Uncharacterized protein</fullName>
    </submittedName>
</protein>
<proteinExistence type="predicted"/>
<gene>
    <name evidence="1" type="ORF">BSTOLATCC_MIC22258</name>
</gene>